<evidence type="ECO:0000313" key="3">
    <source>
        <dbReference type="Proteomes" id="UP000198584"/>
    </source>
</evidence>
<proteinExistence type="predicted"/>
<evidence type="ECO:0000313" key="2">
    <source>
        <dbReference type="EMBL" id="SEA26577.1"/>
    </source>
</evidence>
<gene>
    <name evidence="2" type="ORF">SAMN05421743_103352</name>
</gene>
<feature type="transmembrane region" description="Helical" evidence="1">
    <location>
        <begin position="21"/>
        <end position="41"/>
    </location>
</feature>
<protein>
    <submittedName>
        <fullName evidence="2">Uncharacterized protein</fullName>
    </submittedName>
</protein>
<keyword evidence="1" id="KW-1133">Transmembrane helix</keyword>
<keyword evidence="3" id="KW-1185">Reference proteome</keyword>
<keyword evidence="1" id="KW-0472">Membrane</keyword>
<sequence>MTDDRRKSKWEKTRQAGKGKYIALYGLLGFGGVFVLVSLLFQAFREDSITFDYVVQRIVIGLIAGALYGWVSWRSNEKRYHDLT</sequence>
<dbReference type="EMBL" id="FNQR01000003">
    <property type="protein sequence ID" value="SEA26577.1"/>
    <property type="molecule type" value="Genomic_DNA"/>
</dbReference>
<organism evidence="2 3">
    <name type="scientific">Thalassobacillus cyri</name>
    <dbReference type="NCBI Taxonomy" id="571932"/>
    <lineage>
        <taxon>Bacteria</taxon>
        <taxon>Bacillati</taxon>
        <taxon>Bacillota</taxon>
        <taxon>Bacilli</taxon>
        <taxon>Bacillales</taxon>
        <taxon>Bacillaceae</taxon>
        <taxon>Thalassobacillus</taxon>
    </lineage>
</organism>
<accession>A0A1H3ZS95</accession>
<dbReference type="AlphaFoldDB" id="A0A1H3ZS95"/>
<dbReference type="Proteomes" id="UP000198584">
    <property type="component" value="Unassembled WGS sequence"/>
</dbReference>
<keyword evidence="1" id="KW-0812">Transmembrane</keyword>
<feature type="transmembrane region" description="Helical" evidence="1">
    <location>
        <begin position="53"/>
        <end position="71"/>
    </location>
</feature>
<reference evidence="2 3" key="1">
    <citation type="submission" date="2016-10" db="EMBL/GenBank/DDBJ databases">
        <authorList>
            <person name="de Groot N.N."/>
        </authorList>
    </citation>
    <scope>NUCLEOTIDE SEQUENCE [LARGE SCALE GENOMIC DNA]</scope>
    <source>
        <strain evidence="2 3">CCM7597</strain>
    </source>
</reference>
<evidence type="ECO:0000256" key="1">
    <source>
        <dbReference type="SAM" id="Phobius"/>
    </source>
</evidence>
<dbReference type="OrthoDB" id="2970479at2"/>
<name>A0A1H3ZS95_9BACI</name>